<evidence type="ECO:0000313" key="2">
    <source>
        <dbReference type="Proteomes" id="UP000887577"/>
    </source>
</evidence>
<dbReference type="AlphaFoldDB" id="A0A914Y0R5"/>
<accession>A0A914Y0R5</accession>
<dbReference type="Proteomes" id="UP000887577">
    <property type="component" value="Unplaced"/>
</dbReference>
<evidence type="ECO:0000313" key="3">
    <source>
        <dbReference type="WBParaSite" id="PSU_v2.g12805.t1"/>
    </source>
</evidence>
<proteinExistence type="predicted"/>
<dbReference type="InterPro" id="IPR048912">
    <property type="entry name" value="BetaGal1-like_ABD1"/>
</dbReference>
<dbReference type="WBParaSite" id="PSU_v2.g12805.t1">
    <property type="protein sequence ID" value="PSU_v2.g12805.t1"/>
    <property type="gene ID" value="PSU_v2.g12805"/>
</dbReference>
<dbReference type="Gene3D" id="2.60.120.260">
    <property type="entry name" value="Galactose-binding domain-like"/>
    <property type="match status" value="3"/>
</dbReference>
<name>A0A914Y0R5_9BILA</name>
<sequence>MTSYDWGAPISENGEIRSMYTAIQNWIRKLPNWDHPPLSVPKNNSVKAYGKIKVRKYKSLLKTIDHPYGFVLYRKVLEFDGSNLTAENIKDHGFVYINDKAQGVLVDNLDKYSKKWISLSSAKKGDILTIIVENRGRQTYLSILDSKVGFITKCYIGWSNCNKLDPMFNRFWANIEDN</sequence>
<evidence type="ECO:0000259" key="1">
    <source>
        <dbReference type="Pfam" id="PF21317"/>
    </source>
</evidence>
<organism evidence="2 3">
    <name type="scientific">Panagrolaimus superbus</name>
    <dbReference type="NCBI Taxonomy" id="310955"/>
    <lineage>
        <taxon>Eukaryota</taxon>
        <taxon>Metazoa</taxon>
        <taxon>Ecdysozoa</taxon>
        <taxon>Nematoda</taxon>
        <taxon>Chromadorea</taxon>
        <taxon>Rhabditida</taxon>
        <taxon>Tylenchina</taxon>
        <taxon>Panagrolaimomorpha</taxon>
        <taxon>Panagrolaimoidea</taxon>
        <taxon>Panagrolaimidae</taxon>
        <taxon>Panagrolaimus</taxon>
    </lineage>
</organism>
<dbReference type="Pfam" id="PF21317">
    <property type="entry name" value="BetaGal_ABD_1"/>
    <property type="match status" value="1"/>
</dbReference>
<protein>
    <recommendedName>
        <fullName evidence="1">Beta-galactosidase 1-like first all-beta domain-containing protein</fullName>
    </recommendedName>
</protein>
<keyword evidence="2" id="KW-1185">Reference proteome</keyword>
<feature type="domain" description="Beta-galactosidase 1-like first all-beta" evidence="1">
    <location>
        <begin position="62"/>
        <end position="160"/>
    </location>
</feature>
<reference evidence="3" key="1">
    <citation type="submission" date="2022-11" db="UniProtKB">
        <authorList>
            <consortium name="WormBaseParasite"/>
        </authorList>
    </citation>
    <scope>IDENTIFICATION</scope>
</reference>